<evidence type="ECO:0000256" key="2">
    <source>
        <dbReference type="ARBA" id="ARBA00022475"/>
    </source>
</evidence>
<protein>
    <submittedName>
        <fullName evidence="7">Simple sugar transport system permease protein</fullName>
    </submittedName>
</protein>
<evidence type="ECO:0000256" key="4">
    <source>
        <dbReference type="ARBA" id="ARBA00022989"/>
    </source>
</evidence>
<feature type="transmembrane region" description="Helical" evidence="6">
    <location>
        <begin position="139"/>
        <end position="161"/>
    </location>
</feature>
<accession>A0ABS4SFE7</accession>
<evidence type="ECO:0000313" key="8">
    <source>
        <dbReference type="Proteomes" id="UP000781958"/>
    </source>
</evidence>
<dbReference type="InterPro" id="IPR001851">
    <property type="entry name" value="ABC_transp_permease"/>
</dbReference>
<dbReference type="RefSeq" id="WP_209763896.1">
    <property type="nucleotide sequence ID" value="NZ_JAGINP010000002.1"/>
</dbReference>
<keyword evidence="8" id="KW-1185">Reference proteome</keyword>
<comment type="caution">
    <text evidence="7">The sequence shown here is derived from an EMBL/GenBank/DDBJ whole genome shotgun (WGS) entry which is preliminary data.</text>
</comment>
<keyword evidence="2" id="KW-1003">Cell membrane</keyword>
<keyword evidence="7" id="KW-0762">Sugar transport</keyword>
<sequence length="310" mass="31782">MSADLALIGPVLAAMLTAATPLLFAALGELVVEKSGVLNLGVEGMMLVGAVCGFAVTAQTGSSTAGFAIAALAGAGTAALFGVLTLLLLANQVATGLALTLFGVGLSALIGQGFVGIPIPDVPELNIPGLTDLPVIGKALFGQDAVVYLGLAMVPAVHWFLYGTRRGLILRAVGENHAAAHALGYKVIRIRFLAVLFGGAMSGIAGAYLSLDYTPMWAEGITAGRGWIALALVVFATWKPGRVLLGAWLFGGVTIAQLHVQGLGIDIPSQLLSMLPYLATVVVLVLISRDIARIRLNAPASLGKVFHPDA</sequence>
<dbReference type="Proteomes" id="UP000781958">
    <property type="component" value="Unassembled WGS sequence"/>
</dbReference>
<evidence type="ECO:0000313" key="7">
    <source>
        <dbReference type="EMBL" id="MBP2290914.1"/>
    </source>
</evidence>
<evidence type="ECO:0000256" key="6">
    <source>
        <dbReference type="SAM" id="Phobius"/>
    </source>
</evidence>
<keyword evidence="7" id="KW-0813">Transport</keyword>
<keyword evidence="5 6" id="KW-0472">Membrane</keyword>
<evidence type="ECO:0000256" key="5">
    <source>
        <dbReference type="ARBA" id="ARBA00023136"/>
    </source>
</evidence>
<keyword evidence="3 6" id="KW-0812">Transmembrane</keyword>
<dbReference type="CDD" id="cd06580">
    <property type="entry name" value="TM_PBP1_transp_TpRbsC_like"/>
    <property type="match status" value="1"/>
</dbReference>
<reference evidence="7 8" key="1">
    <citation type="submission" date="2021-03" db="EMBL/GenBank/DDBJ databases">
        <title>Genomic Encyclopedia of Type Strains, Phase III (KMG-III): the genomes of soil and plant-associated and newly described type strains.</title>
        <authorList>
            <person name="Whitman W."/>
        </authorList>
    </citation>
    <scope>NUCLEOTIDE SEQUENCE [LARGE SCALE GENOMIC DNA]</scope>
    <source>
        <strain evidence="7 8">IMMIB AFH-6</strain>
    </source>
</reference>
<dbReference type="Pfam" id="PF02653">
    <property type="entry name" value="BPD_transp_2"/>
    <property type="match status" value="1"/>
</dbReference>
<feature type="transmembrane region" description="Helical" evidence="6">
    <location>
        <begin position="243"/>
        <end position="261"/>
    </location>
</feature>
<comment type="subcellular location">
    <subcellularLocation>
        <location evidence="1">Cell membrane</location>
        <topology evidence="1">Multi-pass membrane protein</topology>
    </subcellularLocation>
</comment>
<evidence type="ECO:0000256" key="1">
    <source>
        <dbReference type="ARBA" id="ARBA00004651"/>
    </source>
</evidence>
<feature type="transmembrane region" description="Helical" evidence="6">
    <location>
        <begin position="6"/>
        <end position="25"/>
    </location>
</feature>
<organism evidence="7 8">
    <name type="scientific">Azospirillum rugosum</name>
    <dbReference type="NCBI Taxonomy" id="416170"/>
    <lineage>
        <taxon>Bacteria</taxon>
        <taxon>Pseudomonadati</taxon>
        <taxon>Pseudomonadota</taxon>
        <taxon>Alphaproteobacteria</taxon>
        <taxon>Rhodospirillales</taxon>
        <taxon>Azospirillaceae</taxon>
        <taxon>Azospirillum</taxon>
    </lineage>
</organism>
<evidence type="ECO:0000256" key="3">
    <source>
        <dbReference type="ARBA" id="ARBA00022692"/>
    </source>
</evidence>
<feature type="transmembrane region" description="Helical" evidence="6">
    <location>
        <begin position="192"/>
        <end position="211"/>
    </location>
</feature>
<dbReference type="EMBL" id="JAGINP010000002">
    <property type="protein sequence ID" value="MBP2290914.1"/>
    <property type="molecule type" value="Genomic_DNA"/>
</dbReference>
<dbReference type="PANTHER" id="PTHR43370">
    <property type="entry name" value="SUGAR ABC TRANSPORTER INTEGRAL MEMBRANE PROTEIN-RELATED"/>
    <property type="match status" value="1"/>
</dbReference>
<feature type="transmembrane region" description="Helical" evidence="6">
    <location>
        <begin position="64"/>
        <end position="90"/>
    </location>
</feature>
<dbReference type="PANTHER" id="PTHR43370:SF2">
    <property type="entry name" value="ABC TRANSPORTER PERMEASE PROTEIN"/>
    <property type="match status" value="1"/>
</dbReference>
<feature type="transmembrane region" description="Helical" evidence="6">
    <location>
        <begin position="37"/>
        <end position="58"/>
    </location>
</feature>
<feature type="transmembrane region" description="Helical" evidence="6">
    <location>
        <begin position="97"/>
        <end position="119"/>
    </location>
</feature>
<feature type="transmembrane region" description="Helical" evidence="6">
    <location>
        <begin position="217"/>
        <end position="236"/>
    </location>
</feature>
<feature type="transmembrane region" description="Helical" evidence="6">
    <location>
        <begin position="267"/>
        <end position="287"/>
    </location>
</feature>
<keyword evidence="4 6" id="KW-1133">Transmembrane helix</keyword>
<gene>
    <name evidence="7" type="ORF">J2851_000656</name>
</gene>
<name>A0ABS4SFE7_9PROT</name>
<proteinExistence type="predicted"/>